<gene>
    <name evidence="1" type="ORF">Fmac_020571</name>
</gene>
<proteinExistence type="predicted"/>
<sequence>MENTGLKYSIEEVMKKPINGKLVPEKPDNEESLGSCILLQFAAGADMPSKQDLLNTFCRFGPLNVSLTQLLNDFGFAQVVFIRSADAATTCHYLDQNKFSFWSTLVSYNIHHLSTACPPLEKLMIPTKPNGFDETPPSLLFIKQNLQIMASILKNSGNSLPPQTRAQLDVDIKNLMRKVNYRLACPHVSKFAQNFEEKGIEIMIMVNLWEVLC</sequence>
<evidence type="ECO:0000313" key="1">
    <source>
        <dbReference type="EMBL" id="KAL2327144.1"/>
    </source>
</evidence>
<dbReference type="AlphaFoldDB" id="A0ABD1LUE6"/>
<dbReference type="PANTHER" id="PTHR35491:SF12">
    <property type="entry name" value="RRM DOMAIN-CONTAINING PROTEIN"/>
    <property type="match status" value="1"/>
</dbReference>
<dbReference type="PANTHER" id="PTHR35491">
    <property type="entry name" value="OS12G0638500-LIKE PROTEIN"/>
    <property type="match status" value="1"/>
</dbReference>
<dbReference type="Proteomes" id="UP001603857">
    <property type="component" value="Unassembled WGS sequence"/>
</dbReference>
<protein>
    <submittedName>
        <fullName evidence="1">Uncharacterized protein</fullName>
    </submittedName>
</protein>
<name>A0ABD1LUE6_9FABA</name>
<accession>A0ABD1LUE6</accession>
<dbReference type="EMBL" id="JBGMDY010000007">
    <property type="protein sequence ID" value="KAL2327144.1"/>
    <property type="molecule type" value="Genomic_DNA"/>
</dbReference>
<keyword evidence="2" id="KW-1185">Reference proteome</keyword>
<evidence type="ECO:0000313" key="2">
    <source>
        <dbReference type="Proteomes" id="UP001603857"/>
    </source>
</evidence>
<reference evidence="1 2" key="1">
    <citation type="submission" date="2024-08" db="EMBL/GenBank/DDBJ databases">
        <title>Insights into the chromosomal genome structure of Flemingia macrophylla.</title>
        <authorList>
            <person name="Ding Y."/>
            <person name="Zhao Y."/>
            <person name="Bi W."/>
            <person name="Wu M."/>
            <person name="Zhao G."/>
            <person name="Gong Y."/>
            <person name="Li W."/>
            <person name="Zhang P."/>
        </authorList>
    </citation>
    <scope>NUCLEOTIDE SEQUENCE [LARGE SCALE GENOMIC DNA]</scope>
    <source>
        <strain evidence="1">DYQJB</strain>
        <tissue evidence="1">Leaf</tissue>
    </source>
</reference>
<comment type="caution">
    <text evidence="1">The sequence shown here is derived from an EMBL/GenBank/DDBJ whole genome shotgun (WGS) entry which is preliminary data.</text>
</comment>
<organism evidence="1 2">
    <name type="scientific">Flemingia macrophylla</name>
    <dbReference type="NCBI Taxonomy" id="520843"/>
    <lineage>
        <taxon>Eukaryota</taxon>
        <taxon>Viridiplantae</taxon>
        <taxon>Streptophyta</taxon>
        <taxon>Embryophyta</taxon>
        <taxon>Tracheophyta</taxon>
        <taxon>Spermatophyta</taxon>
        <taxon>Magnoliopsida</taxon>
        <taxon>eudicotyledons</taxon>
        <taxon>Gunneridae</taxon>
        <taxon>Pentapetalae</taxon>
        <taxon>rosids</taxon>
        <taxon>fabids</taxon>
        <taxon>Fabales</taxon>
        <taxon>Fabaceae</taxon>
        <taxon>Papilionoideae</taxon>
        <taxon>50 kb inversion clade</taxon>
        <taxon>NPAAA clade</taxon>
        <taxon>indigoferoid/millettioid clade</taxon>
        <taxon>Phaseoleae</taxon>
        <taxon>Flemingia</taxon>
    </lineage>
</organism>